<dbReference type="InterPro" id="IPR041719">
    <property type="entry name" value="Ferritin_prok"/>
</dbReference>
<dbReference type="PATRIC" id="fig|379893.4.peg.2541"/>
<evidence type="ECO:0000313" key="4">
    <source>
        <dbReference type="Proteomes" id="UP000037393"/>
    </source>
</evidence>
<dbReference type="Gene3D" id="1.20.1260.10">
    <property type="match status" value="1"/>
</dbReference>
<accession>A0A0L0H0V8</accession>
<proteinExistence type="inferred from homology"/>
<gene>
    <name evidence="3" type="ORF">GM31_12515</name>
</gene>
<dbReference type="Pfam" id="PF00210">
    <property type="entry name" value="Ferritin"/>
    <property type="match status" value="1"/>
</dbReference>
<dbReference type="CDD" id="cd01055">
    <property type="entry name" value="Nonheme_Ferritin"/>
    <property type="match status" value="1"/>
</dbReference>
<dbReference type="STRING" id="379893.GCA_001297775_01148"/>
<dbReference type="Proteomes" id="UP000037393">
    <property type="component" value="Unassembled WGS sequence"/>
</dbReference>
<dbReference type="GO" id="GO:0008199">
    <property type="term" value="F:ferric iron binding"/>
    <property type="evidence" value="ECO:0007669"/>
    <property type="project" value="InterPro"/>
</dbReference>
<dbReference type="OrthoDB" id="9801481at2"/>
<comment type="caution">
    <text evidence="3">The sequence shown here is derived from an EMBL/GenBank/DDBJ whole genome shotgun (WGS) entry which is preliminary data.</text>
</comment>
<feature type="domain" description="Ferritin/DPS" evidence="2">
    <location>
        <begin position="8"/>
        <end position="142"/>
    </location>
</feature>
<dbReference type="InterPro" id="IPR009078">
    <property type="entry name" value="Ferritin-like_SF"/>
</dbReference>
<dbReference type="RefSeq" id="WP_049856203.1">
    <property type="nucleotide sequence ID" value="NZ_JNGI01000019.1"/>
</dbReference>
<dbReference type="AlphaFoldDB" id="A0A0L0H0V8"/>
<sequence>MTVNGMAQKLNAQMNLEFYASNLCLRFSDWCSEHRLNGTATFLRNQAQANVTKMMRMFDFMKTSGAWPVIKGVDTSGATCSTLEDLFVKSFEEHQQRSNTLSALAAEAQAIQDGTILSFLHLLEKEQQQDGLLLQTILEEVRSAKQAGLSVEQADQHLLNVVKFQKH</sequence>
<reference evidence="3 4" key="1">
    <citation type="journal article" date="2015" name="Appl. Environ. Microbiol.">
        <title>The Enterobacterium Trabulsiella odontotermitis Presents Novel Adaptations Related to Its Association with Fungus-Growing Termites.</title>
        <authorList>
            <person name="Sapountzis P."/>
            <person name="Gruntjes T."/>
            <person name="Otani S."/>
            <person name="Estevez J."/>
            <person name="da Costa R.R."/>
            <person name="Plunkett G.3rd."/>
            <person name="Perna N.T."/>
            <person name="Poulsen M."/>
        </authorList>
    </citation>
    <scope>NUCLEOTIDE SEQUENCE [LARGE SCALE GENOMIC DNA]</scope>
    <source>
        <strain evidence="3 4">12</strain>
    </source>
</reference>
<comment type="similarity">
    <text evidence="1">Belongs to the ferritin family. Prokaryotic subfamily.</text>
</comment>
<dbReference type="InterPro" id="IPR008331">
    <property type="entry name" value="Ferritin_DPS_dom"/>
</dbReference>
<dbReference type="NCBIfam" id="NF011597">
    <property type="entry name" value="PRK15022.1"/>
    <property type="match status" value="1"/>
</dbReference>
<dbReference type="EMBL" id="JNGI01000019">
    <property type="protein sequence ID" value="KNC94837.1"/>
    <property type="molecule type" value="Genomic_DNA"/>
</dbReference>
<evidence type="ECO:0000256" key="1">
    <source>
        <dbReference type="ARBA" id="ARBA00006950"/>
    </source>
</evidence>
<protein>
    <submittedName>
        <fullName evidence="3">Ferritin</fullName>
    </submittedName>
</protein>
<organism evidence="3 4">
    <name type="scientific">Trabulsiella odontotermitis</name>
    <dbReference type="NCBI Taxonomy" id="379893"/>
    <lineage>
        <taxon>Bacteria</taxon>
        <taxon>Pseudomonadati</taxon>
        <taxon>Pseudomonadota</taxon>
        <taxon>Gammaproteobacteria</taxon>
        <taxon>Enterobacterales</taxon>
        <taxon>Enterobacteriaceae</taxon>
        <taxon>Trabulsiella</taxon>
    </lineage>
</organism>
<keyword evidence="4" id="KW-1185">Reference proteome</keyword>
<dbReference type="SUPFAM" id="SSF47240">
    <property type="entry name" value="Ferritin-like"/>
    <property type="match status" value="1"/>
</dbReference>
<dbReference type="InterPro" id="IPR012347">
    <property type="entry name" value="Ferritin-like"/>
</dbReference>
<evidence type="ECO:0000313" key="3">
    <source>
        <dbReference type="EMBL" id="KNC94837.1"/>
    </source>
</evidence>
<evidence type="ECO:0000259" key="2">
    <source>
        <dbReference type="Pfam" id="PF00210"/>
    </source>
</evidence>
<name>A0A0L0H0V8_9ENTR</name>